<gene>
    <name evidence="2" type="ORF">JMA_03230</name>
</gene>
<proteinExistence type="predicted"/>
<dbReference type="EMBL" id="CP009416">
    <property type="protein sequence ID" value="AJD89640.1"/>
    <property type="molecule type" value="Genomic_DNA"/>
</dbReference>
<name>A0A0B5AGZ3_9BACL</name>
<reference evidence="2 3" key="1">
    <citation type="submission" date="2014-08" db="EMBL/GenBank/DDBJ databases">
        <title>Complete genome of a marine bacteria Jeotgalibacillus malaysiensis.</title>
        <authorList>
            <person name="Yaakop A.S."/>
            <person name="Chan K.-G."/>
            <person name="Goh K.M."/>
        </authorList>
    </citation>
    <scope>NUCLEOTIDE SEQUENCE [LARGE SCALE GENOMIC DNA]</scope>
    <source>
        <strain evidence="2 3">D5</strain>
    </source>
</reference>
<sequence>MNRLKYIRSEEKKYHDYCYDNYKLFEQGSWLYKPVQTVMELLPLIKKDHPLILDLGCGVGRNSIPIAQAVKSNNGKVVCVDLLDSAIEKLDAYRKEFGIEEEIELHQEDIGQYQISSEKYDLIVAVSALEHTASEKEFEEVLNRMVNGTKQDGINCLIVNSDMTETDLATGKELDALMEVNLSTPAMMDKLERAFTEWEVLRELVKPLAYEIVRGERKVLLETNAITYVVRKN</sequence>
<dbReference type="InterPro" id="IPR050723">
    <property type="entry name" value="CFA/CMAS"/>
</dbReference>
<evidence type="ECO:0000313" key="3">
    <source>
        <dbReference type="Proteomes" id="UP000031449"/>
    </source>
</evidence>
<accession>A0A0B5AGZ3</accession>
<dbReference type="PANTHER" id="PTHR43667">
    <property type="entry name" value="CYCLOPROPANE-FATTY-ACYL-PHOSPHOLIPID SYNTHASE"/>
    <property type="match status" value="1"/>
</dbReference>
<dbReference type="Proteomes" id="UP000031449">
    <property type="component" value="Chromosome"/>
</dbReference>
<feature type="domain" description="Methyltransferase" evidence="1">
    <location>
        <begin position="52"/>
        <end position="153"/>
    </location>
</feature>
<dbReference type="OrthoDB" id="9811589at2"/>
<dbReference type="BioCyc" id="JESP1508404:G14D9-9540-MONOMER"/>
<keyword evidence="3" id="KW-1185">Reference proteome</keyword>
<dbReference type="KEGG" id="jeo:JMA_03230"/>
<evidence type="ECO:0000313" key="2">
    <source>
        <dbReference type="EMBL" id="AJD89640.1"/>
    </source>
</evidence>
<dbReference type="PANTHER" id="PTHR43667:SF2">
    <property type="entry name" value="FATTY ACID C-METHYL TRANSFERASE"/>
    <property type="match status" value="1"/>
</dbReference>
<dbReference type="AlphaFoldDB" id="A0A0B5AGZ3"/>
<protein>
    <recommendedName>
        <fullName evidence="1">Methyltransferase domain-containing protein</fullName>
    </recommendedName>
</protein>
<organism evidence="2 3">
    <name type="scientific">Jeotgalibacillus malaysiensis</name>
    <dbReference type="NCBI Taxonomy" id="1508404"/>
    <lineage>
        <taxon>Bacteria</taxon>
        <taxon>Bacillati</taxon>
        <taxon>Bacillota</taxon>
        <taxon>Bacilli</taxon>
        <taxon>Bacillales</taxon>
        <taxon>Caryophanaceae</taxon>
        <taxon>Jeotgalibacillus</taxon>
    </lineage>
</organism>
<dbReference type="Gene3D" id="3.40.50.150">
    <property type="entry name" value="Vaccinia Virus protein VP39"/>
    <property type="match status" value="1"/>
</dbReference>
<dbReference type="InterPro" id="IPR041698">
    <property type="entry name" value="Methyltransf_25"/>
</dbReference>
<dbReference type="SUPFAM" id="SSF53335">
    <property type="entry name" value="S-adenosyl-L-methionine-dependent methyltransferases"/>
    <property type="match status" value="1"/>
</dbReference>
<dbReference type="Pfam" id="PF13649">
    <property type="entry name" value="Methyltransf_25"/>
    <property type="match status" value="1"/>
</dbReference>
<dbReference type="InterPro" id="IPR029063">
    <property type="entry name" value="SAM-dependent_MTases_sf"/>
</dbReference>
<evidence type="ECO:0000259" key="1">
    <source>
        <dbReference type="Pfam" id="PF13649"/>
    </source>
</evidence>
<dbReference type="CDD" id="cd02440">
    <property type="entry name" value="AdoMet_MTases"/>
    <property type="match status" value="1"/>
</dbReference>
<dbReference type="STRING" id="1508404.JMA_03230"/>
<dbReference type="HOGENOM" id="CLU_103647_0_0_9"/>